<sequence length="150" mass="16596">MNNPDFHRAIGRIRRRHWLHYAVQSLLMGGLVLAMRRALTATGPEPLPLSSGPGLALLAGGALLAGLGLLWLRRRMVPNLRRRAEENLRVYQSRMVLQNSLLLLSGLPLLLAYGLVGSLPALLAYMVLMPVLARLSAPSAEAYQRWLLSR</sequence>
<dbReference type="Proteomes" id="UP000198697">
    <property type="component" value="Unassembled WGS sequence"/>
</dbReference>
<evidence type="ECO:0000313" key="3">
    <source>
        <dbReference type="Proteomes" id="UP000198697"/>
    </source>
</evidence>
<evidence type="ECO:0000313" key="2">
    <source>
        <dbReference type="EMBL" id="SET55242.1"/>
    </source>
</evidence>
<organism evidence="2 3">
    <name type="scientific">Hymenobacter actinosclerus</name>
    <dbReference type="NCBI Taxonomy" id="82805"/>
    <lineage>
        <taxon>Bacteria</taxon>
        <taxon>Pseudomonadati</taxon>
        <taxon>Bacteroidota</taxon>
        <taxon>Cytophagia</taxon>
        <taxon>Cytophagales</taxon>
        <taxon>Hymenobacteraceae</taxon>
        <taxon>Hymenobacter</taxon>
    </lineage>
</organism>
<keyword evidence="1" id="KW-1133">Transmembrane helix</keyword>
<dbReference type="RefSeq" id="WP_092771279.1">
    <property type="nucleotide sequence ID" value="NZ_FOHS01000002.1"/>
</dbReference>
<dbReference type="OrthoDB" id="884420at2"/>
<dbReference type="EMBL" id="FOHS01000002">
    <property type="protein sequence ID" value="SET55242.1"/>
    <property type="molecule type" value="Genomic_DNA"/>
</dbReference>
<proteinExistence type="predicted"/>
<feature type="transmembrane region" description="Helical" evidence="1">
    <location>
        <begin position="18"/>
        <end position="35"/>
    </location>
</feature>
<dbReference type="AlphaFoldDB" id="A0A1I0FBC6"/>
<keyword evidence="1" id="KW-0472">Membrane</keyword>
<dbReference type="STRING" id="82805.SAMN04487998_2192"/>
<feature type="transmembrane region" description="Helical" evidence="1">
    <location>
        <begin position="55"/>
        <end position="72"/>
    </location>
</feature>
<accession>A0A1I0FBC6</accession>
<name>A0A1I0FBC6_9BACT</name>
<feature type="transmembrane region" description="Helical" evidence="1">
    <location>
        <begin position="101"/>
        <end position="128"/>
    </location>
</feature>
<protein>
    <submittedName>
        <fullName evidence="2">Uncharacterized protein</fullName>
    </submittedName>
</protein>
<evidence type="ECO:0000256" key="1">
    <source>
        <dbReference type="SAM" id="Phobius"/>
    </source>
</evidence>
<keyword evidence="1" id="KW-0812">Transmembrane</keyword>
<reference evidence="3" key="1">
    <citation type="submission" date="2016-10" db="EMBL/GenBank/DDBJ databases">
        <authorList>
            <person name="Varghese N."/>
            <person name="Submissions S."/>
        </authorList>
    </citation>
    <scope>NUCLEOTIDE SEQUENCE [LARGE SCALE GENOMIC DNA]</scope>
    <source>
        <strain evidence="3">DSM 15310</strain>
    </source>
</reference>
<gene>
    <name evidence="2" type="ORF">SAMN04487998_2192</name>
</gene>
<keyword evidence="3" id="KW-1185">Reference proteome</keyword>